<comment type="caution">
    <text evidence="2">The sequence shown here is derived from an EMBL/GenBank/DDBJ whole genome shotgun (WGS) entry which is preliminary data.</text>
</comment>
<dbReference type="EMBL" id="CBXF010000013">
    <property type="protein sequence ID" value="CDL81147.1"/>
    <property type="molecule type" value="Genomic_DNA"/>
</dbReference>
<feature type="transmembrane region" description="Helical" evidence="1">
    <location>
        <begin position="6"/>
        <end position="25"/>
    </location>
</feature>
<protein>
    <submittedName>
        <fullName evidence="2">Uncharacterized protein</fullName>
    </submittedName>
</protein>
<keyword evidence="1" id="KW-1133">Transmembrane helix</keyword>
<proteinExistence type="predicted"/>
<dbReference type="Proteomes" id="UP000019202">
    <property type="component" value="Unassembled WGS sequence"/>
</dbReference>
<reference evidence="2" key="1">
    <citation type="submission" date="2013-11" db="EMBL/GenBank/DDBJ databases">
        <title>Draft genome sequence and annotation of the entomopathogenic bacteria, Xenorhabdus cabanillasi strain JM26 and Xenorhabdus szentirmai strain DSM 16338.</title>
        <authorList>
            <person name="Gualtieri M."/>
            <person name="Ogier J.C."/>
            <person name="Pages S."/>
            <person name="Givaudan A."/>
            <person name="Gaudriault S."/>
        </authorList>
    </citation>
    <scope>NUCLEOTIDE SEQUENCE [LARGE SCALE GENOMIC DNA]</scope>
    <source>
        <strain evidence="2">DSM 16338</strain>
    </source>
</reference>
<keyword evidence="1" id="KW-0472">Membrane</keyword>
<evidence type="ECO:0000256" key="1">
    <source>
        <dbReference type="SAM" id="Phobius"/>
    </source>
</evidence>
<name>W1IRN8_9GAMM</name>
<gene>
    <name evidence="2" type="ORF">XSR1_110030</name>
</gene>
<dbReference type="AlphaFoldDB" id="W1IRN8"/>
<evidence type="ECO:0000313" key="3">
    <source>
        <dbReference type="Proteomes" id="UP000019202"/>
    </source>
</evidence>
<keyword evidence="1" id="KW-0812">Transmembrane</keyword>
<organism evidence="2 3">
    <name type="scientific">Xenorhabdus szentirmaii DSM 16338</name>
    <dbReference type="NCBI Taxonomy" id="1427518"/>
    <lineage>
        <taxon>Bacteria</taxon>
        <taxon>Pseudomonadati</taxon>
        <taxon>Pseudomonadota</taxon>
        <taxon>Gammaproteobacteria</taxon>
        <taxon>Enterobacterales</taxon>
        <taxon>Morganellaceae</taxon>
        <taxon>Xenorhabdus</taxon>
    </lineage>
</organism>
<accession>W1IRN8</accession>
<evidence type="ECO:0000313" key="2">
    <source>
        <dbReference type="EMBL" id="CDL81147.1"/>
    </source>
</evidence>
<keyword evidence="3" id="KW-1185">Reference proteome</keyword>
<sequence length="46" mass="5267">MGNYKLILKLFFILLIYVSVFFISVSNKSASELSHSKPDAARQPRH</sequence>